<keyword evidence="1" id="KW-0812">Transmembrane</keyword>
<feature type="transmembrane region" description="Helical" evidence="1">
    <location>
        <begin position="282"/>
        <end position="300"/>
    </location>
</feature>
<dbReference type="AlphaFoldDB" id="A0AAD3S041"/>
<dbReference type="EMBL" id="BSYO01000003">
    <property type="protein sequence ID" value="GMH01877.1"/>
    <property type="molecule type" value="Genomic_DNA"/>
</dbReference>
<accession>A0AAD3S041</accession>
<evidence type="ECO:0000313" key="3">
    <source>
        <dbReference type="Proteomes" id="UP001279734"/>
    </source>
</evidence>
<feature type="transmembrane region" description="Helical" evidence="1">
    <location>
        <begin position="167"/>
        <end position="185"/>
    </location>
</feature>
<protein>
    <submittedName>
        <fullName evidence="2">Uncharacterized protein</fullName>
    </submittedName>
</protein>
<keyword evidence="3" id="KW-1185">Reference proteome</keyword>
<evidence type="ECO:0000313" key="2">
    <source>
        <dbReference type="EMBL" id="GMH01877.1"/>
    </source>
</evidence>
<organism evidence="2 3">
    <name type="scientific">Nepenthes gracilis</name>
    <name type="common">Slender pitcher plant</name>
    <dbReference type="NCBI Taxonomy" id="150966"/>
    <lineage>
        <taxon>Eukaryota</taxon>
        <taxon>Viridiplantae</taxon>
        <taxon>Streptophyta</taxon>
        <taxon>Embryophyta</taxon>
        <taxon>Tracheophyta</taxon>
        <taxon>Spermatophyta</taxon>
        <taxon>Magnoliopsida</taxon>
        <taxon>eudicotyledons</taxon>
        <taxon>Gunneridae</taxon>
        <taxon>Pentapetalae</taxon>
        <taxon>Caryophyllales</taxon>
        <taxon>Nepenthaceae</taxon>
        <taxon>Nepenthes</taxon>
    </lineage>
</organism>
<dbReference type="Proteomes" id="UP001279734">
    <property type="component" value="Unassembled WGS sequence"/>
</dbReference>
<dbReference type="PANTHER" id="PTHR36367:SF2">
    <property type="entry name" value="TRANSMEMBRANE PROTEIN"/>
    <property type="match status" value="1"/>
</dbReference>
<reference evidence="2" key="1">
    <citation type="submission" date="2023-05" db="EMBL/GenBank/DDBJ databases">
        <title>Nepenthes gracilis genome sequencing.</title>
        <authorList>
            <person name="Fukushima K."/>
        </authorList>
    </citation>
    <scope>NUCLEOTIDE SEQUENCE</scope>
    <source>
        <strain evidence="2">SING2019-196</strain>
    </source>
</reference>
<feature type="transmembrane region" description="Helical" evidence="1">
    <location>
        <begin position="205"/>
        <end position="221"/>
    </location>
</feature>
<feature type="transmembrane region" description="Helical" evidence="1">
    <location>
        <begin position="136"/>
        <end position="155"/>
    </location>
</feature>
<dbReference type="PANTHER" id="PTHR36367">
    <property type="entry name" value="TRANSMEMBRANE PROTEIN"/>
    <property type="match status" value="1"/>
</dbReference>
<evidence type="ECO:0000256" key="1">
    <source>
        <dbReference type="SAM" id="Phobius"/>
    </source>
</evidence>
<sequence length="306" mass="34426">MPRGRTVVRHSIIRRLDEGKELEGDPKADSSYFIGCWAPDMMSATAMTTSSRTLLCNDFTVSKLYNPKPSSFIHDQSLLRRNDFAYSSSIGFSCSRHFLYIDYVTSGRRGRTTTAGVGSDRSTQDGGDNVRKLLQLVLWVMEGVYILWLFLLPYAPGDPVWAISSDTVGSLVGLSLNFFFILPLMNTVGIHVMNAPVLHPVSEGLFNFVIGWTLMFAPLLFSDFRRDRYRGSLDVLWGFQMFLTNVFLIPYMAIRLNEADDSEYPQTKPSWLGTVMIKGSPVVGFIGGAICLISILWAIIGRMERW</sequence>
<proteinExistence type="predicted"/>
<keyword evidence="1" id="KW-1133">Transmembrane helix</keyword>
<keyword evidence="1" id="KW-0472">Membrane</keyword>
<comment type="caution">
    <text evidence="2">The sequence shown here is derived from an EMBL/GenBank/DDBJ whole genome shotgun (WGS) entry which is preliminary data.</text>
</comment>
<feature type="transmembrane region" description="Helical" evidence="1">
    <location>
        <begin position="233"/>
        <end position="254"/>
    </location>
</feature>
<gene>
    <name evidence="2" type="ORF">Nepgr_003716</name>
</gene>
<name>A0AAD3S041_NEPGR</name>